<dbReference type="RefSeq" id="WP_002682947.1">
    <property type="nucleotide sequence ID" value="NZ_JH600070.1"/>
</dbReference>
<dbReference type="Gene3D" id="1.20.1290.10">
    <property type="entry name" value="AhpD-like"/>
    <property type="match status" value="1"/>
</dbReference>
<dbReference type="AlphaFoldDB" id="I3CC75"/>
<dbReference type="InterPro" id="IPR029032">
    <property type="entry name" value="AhpD-like"/>
</dbReference>
<dbReference type="EMBL" id="JH600070">
    <property type="protein sequence ID" value="EIJ41218.1"/>
    <property type="molecule type" value="Genomic_DNA"/>
</dbReference>
<evidence type="ECO:0000313" key="1">
    <source>
        <dbReference type="EMBL" id="EIJ41218.1"/>
    </source>
</evidence>
<proteinExistence type="predicted"/>
<evidence type="ECO:0008006" key="3">
    <source>
        <dbReference type="Google" id="ProtNLM"/>
    </source>
</evidence>
<protein>
    <recommendedName>
        <fullName evidence="3">Carboxymuconolactone decarboxylase-like domain-containing protein</fullName>
    </recommendedName>
</protein>
<reference evidence="1 2" key="1">
    <citation type="submission" date="2011-11" db="EMBL/GenBank/DDBJ databases">
        <title>Improved High-Quality Draft sequence of Beggiatoa alba B18lD.</title>
        <authorList>
            <consortium name="US DOE Joint Genome Institute"/>
            <person name="Lucas S."/>
            <person name="Han J."/>
            <person name="Lapidus A."/>
            <person name="Cheng J.-F."/>
            <person name="Goodwin L."/>
            <person name="Pitluck S."/>
            <person name="Peters L."/>
            <person name="Mikhailova N."/>
            <person name="Held B."/>
            <person name="Detter J.C."/>
            <person name="Han C."/>
            <person name="Tapia R."/>
            <person name="Land M."/>
            <person name="Hauser L."/>
            <person name="Kyrpides N."/>
            <person name="Ivanova N."/>
            <person name="Pagani I."/>
            <person name="Samuel K."/>
            <person name="Teske A."/>
            <person name="Mueller J."/>
            <person name="Woyke T."/>
        </authorList>
    </citation>
    <scope>NUCLEOTIDE SEQUENCE [LARGE SCALE GENOMIC DNA]</scope>
    <source>
        <strain evidence="1 2">B18LD</strain>
    </source>
</reference>
<evidence type="ECO:0000313" key="2">
    <source>
        <dbReference type="Proteomes" id="UP000005744"/>
    </source>
</evidence>
<dbReference type="PANTHER" id="PTHR35446:SF2">
    <property type="entry name" value="CARBOXYMUCONOLACTONE DECARBOXYLASE-LIKE DOMAIN-CONTAINING PROTEIN"/>
    <property type="match status" value="1"/>
</dbReference>
<keyword evidence="2" id="KW-1185">Reference proteome</keyword>
<dbReference type="SUPFAM" id="SSF69118">
    <property type="entry name" value="AhpD-like"/>
    <property type="match status" value="1"/>
</dbReference>
<dbReference type="Proteomes" id="UP000005744">
    <property type="component" value="Unassembled WGS sequence"/>
</dbReference>
<dbReference type="PANTHER" id="PTHR35446">
    <property type="entry name" value="SI:CH211-175M2.5"/>
    <property type="match status" value="1"/>
</dbReference>
<dbReference type="STRING" id="395493.BegalDRAFT_0297"/>
<accession>I3CC75</accession>
<gene>
    <name evidence="1" type="ORF">BegalDRAFT_0297</name>
</gene>
<dbReference type="OrthoDB" id="9801997at2"/>
<name>I3CC75_9GAMM</name>
<dbReference type="HOGENOM" id="CLU_082760_4_3_6"/>
<dbReference type="eggNOG" id="COG2128">
    <property type="taxonomic scope" value="Bacteria"/>
</dbReference>
<sequence>MPLIRTISPETATGEIAELYKHIIALRGRVPNSSQIWSISPELYKQQLNFIDYYMTHKTLSAPLLACVRLLVSSNTNCQYCIDFNTALLVNLMGWQMDDVAHLKQTQQSPKLSEKENKMLTFVLKSVKNCKKADVADLNALRALGWDDADILDAVQHGARMSAIDVILNTFDVELDTVL</sequence>
<organism evidence="1 2">
    <name type="scientific">Beggiatoa alba B18LD</name>
    <dbReference type="NCBI Taxonomy" id="395493"/>
    <lineage>
        <taxon>Bacteria</taxon>
        <taxon>Pseudomonadati</taxon>
        <taxon>Pseudomonadota</taxon>
        <taxon>Gammaproteobacteria</taxon>
        <taxon>Thiotrichales</taxon>
        <taxon>Thiotrichaceae</taxon>
        <taxon>Beggiatoa</taxon>
    </lineage>
</organism>